<gene>
    <name evidence="1" type="ORF">TM35_000052520</name>
</gene>
<dbReference type="EMBL" id="NBCO01000005">
    <property type="protein sequence ID" value="ORC91656.1"/>
    <property type="molecule type" value="Genomic_DNA"/>
</dbReference>
<accession>A0A1X0P402</accession>
<reference evidence="1 2" key="1">
    <citation type="submission" date="2017-03" db="EMBL/GenBank/DDBJ databases">
        <title>An alternative strategy for trypanosome survival in the mammalian bloodstream revealed through genome and transcriptome analysis of the ubiquitous bovine parasite Trypanosoma (Megatrypanum) theileri.</title>
        <authorList>
            <person name="Kelly S."/>
            <person name="Ivens A."/>
            <person name="Mott A."/>
            <person name="O'Neill E."/>
            <person name="Emms D."/>
            <person name="Macleod O."/>
            <person name="Voorheis P."/>
            <person name="Matthews J."/>
            <person name="Matthews K."/>
            <person name="Carrington M."/>
        </authorList>
    </citation>
    <scope>NUCLEOTIDE SEQUENCE [LARGE SCALE GENOMIC DNA]</scope>
    <source>
        <strain evidence="1">Edinburgh</strain>
    </source>
</reference>
<dbReference type="Proteomes" id="UP000192257">
    <property type="component" value="Unassembled WGS sequence"/>
</dbReference>
<evidence type="ECO:0000313" key="1">
    <source>
        <dbReference type="EMBL" id="ORC91656.1"/>
    </source>
</evidence>
<evidence type="ECO:0000313" key="2">
    <source>
        <dbReference type="Proteomes" id="UP000192257"/>
    </source>
</evidence>
<protein>
    <submittedName>
        <fullName evidence="1">Uncharacterized protein</fullName>
    </submittedName>
</protein>
<comment type="caution">
    <text evidence="1">The sequence shown here is derived from an EMBL/GenBank/DDBJ whole genome shotgun (WGS) entry which is preliminary data.</text>
</comment>
<dbReference type="RefSeq" id="XP_028885722.1">
    <property type="nucleotide sequence ID" value="XM_029022907.1"/>
</dbReference>
<name>A0A1X0P402_9TRYP</name>
<sequence length="102" mass="11652">MEYEPREVTSPQRTIRRMAYLEGKPSKKLNVAKGCGTCDGKSERRVKRASHSTSISSVLVLIKKTTIERENIGCTFIFHGEVMVLTDNSYILLFDSPFYLIY</sequence>
<keyword evidence="2" id="KW-1185">Reference proteome</keyword>
<dbReference type="GeneID" id="39982687"/>
<proteinExistence type="predicted"/>
<dbReference type="AlphaFoldDB" id="A0A1X0P402"/>
<organism evidence="1 2">
    <name type="scientific">Trypanosoma theileri</name>
    <dbReference type="NCBI Taxonomy" id="67003"/>
    <lineage>
        <taxon>Eukaryota</taxon>
        <taxon>Discoba</taxon>
        <taxon>Euglenozoa</taxon>
        <taxon>Kinetoplastea</taxon>
        <taxon>Metakinetoplastina</taxon>
        <taxon>Trypanosomatida</taxon>
        <taxon>Trypanosomatidae</taxon>
        <taxon>Trypanosoma</taxon>
    </lineage>
</organism>
<dbReference type="VEuPathDB" id="TriTrypDB:TM35_000052520"/>